<dbReference type="AlphaFoldDB" id="A0A921LNT7"/>
<evidence type="ECO:0000313" key="5">
    <source>
        <dbReference type="Proteomes" id="UP000782880"/>
    </source>
</evidence>
<dbReference type="EMBL" id="DYVE01000146">
    <property type="protein sequence ID" value="HJG28107.1"/>
    <property type="molecule type" value="Genomic_DNA"/>
</dbReference>
<dbReference type="Gene3D" id="3.40.225.10">
    <property type="entry name" value="Class II aldolase/adducin N-terminal domain"/>
    <property type="match status" value="1"/>
</dbReference>
<keyword evidence="1" id="KW-0479">Metal-binding</keyword>
<dbReference type="InterPro" id="IPR001303">
    <property type="entry name" value="Aldolase_II/adducin_N"/>
</dbReference>
<comment type="caution">
    <text evidence="4">The sequence shown here is derived from an EMBL/GenBank/DDBJ whole genome shotgun (WGS) entry which is preliminary data.</text>
</comment>
<keyword evidence="2" id="KW-0456">Lyase</keyword>
<evidence type="ECO:0000259" key="3">
    <source>
        <dbReference type="SMART" id="SM01007"/>
    </source>
</evidence>
<dbReference type="Proteomes" id="UP000782880">
    <property type="component" value="Unassembled WGS sequence"/>
</dbReference>
<protein>
    <submittedName>
        <fullName evidence="4">Class II aldolase/adducin family protein</fullName>
    </submittedName>
</protein>
<dbReference type="SUPFAM" id="SSF53639">
    <property type="entry name" value="AraD/HMP-PK domain-like"/>
    <property type="match status" value="1"/>
</dbReference>
<gene>
    <name evidence="4" type="ORF">K8V20_05625</name>
</gene>
<dbReference type="PANTHER" id="PTHR22789">
    <property type="entry name" value="FUCULOSE PHOSPHATE ALDOLASE"/>
    <property type="match status" value="1"/>
</dbReference>
<reference evidence="4" key="1">
    <citation type="journal article" date="2021" name="PeerJ">
        <title>Extensive microbial diversity within the chicken gut microbiome revealed by metagenomics and culture.</title>
        <authorList>
            <person name="Gilroy R."/>
            <person name="Ravi A."/>
            <person name="Getino M."/>
            <person name="Pursley I."/>
            <person name="Horton D.L."/>
            <person name="Alikhan N.F."/>
            <person name="Baker D."/>
            <person name="Gharbi K."/>
            <person name="Hall N."/>
            <person name="Watson M."/>
            <person name="Adriaenssens E.M."/>
            <person name="Foster-Nyarko E."/>
            <person name="Jarju S."/>
            <person name="Secka A."/>
            <person name="Antonio M."/>
            <person name="Oren A."/>
            <person name="Chaudhuri R.R."/>
            <person name="La Ragione R."/>
            <person name="Hildebrand F."/>
            <person name="Pallen M.J."/>
        </authorList>
    </citation>
    <scope>NUCLEOTIDE SEQUENCE</scope>
    <source>
        <strain evidence="4">ChiBcec21-2208</strain>
    </source>
</reference>
<dbReference type="GO" id="GO:0019323">
    <property type="term" value="P:pentose catabolic process"/>
    <property type="evidence" value="ECO:0007669"/>
    <property type="project" value="TreeGrafter"/>
</dbReference>
<dbReference type="PANTHER" id="PTHR22789:SF0">
    <property type="entry name" value="3-OXO-TETRONATE 4-PHOSPHATE DECARBOXYLASE-RELATED"/>
    <property type="match status" value="1"/>
</dbReference>
<accession>A0A921LNT7</accession>
<reference evidence="4" key="2">
    <citation type="submission" date="2021-09" db="EMBL/GenBank/DDBJ databases">
        <authorList>
            <person name="Gilroy R."/>
        </authorList>
    </citation>
    <scope>NUCLEOTIDE SEQUENCE</scope>
    <source>
        <strain evidence="4">ChiBcec21-2208</strain>
    </source>
</reference>
<feature type="domain" description="Class II aldolase/adducin N-terminal" evidence="3">
    <location>
        <begin position="5"/>
        <end position="180"/>
    </location>
</feature>
<sequence length="216" mass="22513">MTVSQQLESLGRALADRHLVAGAAGNISIMDENGLIYITARGTRLDSITDADVVCIQKDGSTKGQKAPTSEHLIHTSVYSAFPDIRVVAHTHSTYATAAAVLRKDIPPIVDEMTILLGGGLTVAEYGAPGSAELAQNAVAAMGDKRAALLANHGAVIAAETVEEAVKLAELCEHVAQVFLGACAAGTIHAIPEEAFAKQRSIYLKKTGRGGERSNG</sequence>
<evidence type="ECO:0000313" key="4">
    <source>
        <dbReference type="EMBL" id="HJG28107.1"/>
    </source>
</evidence>
<dbReference type="GO" id="GO:0005829">
    <property type="term" value="C:cytosol"/>
    <property type="evidence" value="ECO:0007669"/>
    <property type="project" value="TreeGrafter"/>
</dbReference>
<evidence type="ECO:0000256" key="1">
    <source>
        <dbReference type="ARBA" id="ARBA00022723"/>
    </source>
</evidence>
<organism evidence="4 5">
    <name type="scientific">Subdoligranulum variabile</name>
    <dbReference type="NCBI Taxonomy" id="214851"/>
    <lineage>
        <taxon>Bacteria</taxon>
        <taxon>Bacillati</taxon>
        <taxon>Bacillota</taxon>
        <taxon>Clostridia</taxon>
        <taxon>Eubacteriales</taxon>
        <taxon>Oscillospiraceae</taxon>
        <taxon>Subdoligranulum</taxon>
    </lineage>
</organism>
<dbReference type="Pfam" id="PF00596">
    <property type="entry name" value="Aldolase_II"/>
    <property type="match status" value="1"/>
</dbReference>
<proteinExistence type="predicted"/>
<dbReference type="GO" id="GO:0046872">
    <property type="term" value="F:metal ion binding"/>
    <property type="evidence" value="ECO:0007669"/>
    <property type="project" value="UniProtKB-KW"/>
</dbReference>
<evidence type="ECO:0000256" key="2">
    <source>
        <dbReference type="ARBA" id="ARBA00023239"/>
    </source>
</evidence>
<dbReference type="SMART" id="SM01007">
    <property type="entry name" value="Aldolase_II"/>
    <property type="match status" value="1"/>
</dbReference>
<name>A0A921LNT7_9FIRM</name>
<dbReference type="GO" id="GO:0016832">
    <property type="term" value="F:aldehyde-lyase activity"/>
    <property type="evidence" value="ECO:0007669"/>
    <property type="project" value="TreeGrafter"/>
</dbReference>
<dbReference type="InterPro" id="IPR036409">
    <property type="entry name" value="Aldolase_II/adducin_N_sf"/>
</dbReference>
<dbReference type="InterPro" id="IPR050197">
    <property type="entry name" value="Aldolase_class_II_sugar_metab"/>
</dbReference>